<reference evidence="2 3" key="1">
    <citation type="submission" date="2018-03" db="EMBL/GenBank/DDBJ databases">
        <authorList>
            <person name="Keele B.F."/>
        </authorList>
    </citation>
    <scope>NUCLEOTIDE SEQUENCE [LARGE SCALE GENOMIC DNA]</scope>
    <source>
        <strain evidence="2 3">YL28-9</strain>
    </source>
</reference>
<feature type="transmembrane region" description="Helical" evidence="1">
    <location>
        <begin position="331"/>
        <end position="350"/>
    </location>
</feature>
<feature type="transmembrane region" description="Helical" evidence="1">
    <location>
        <begin position="102"/>
        <end position="122"/>
    </location>
</feature>
<feature type="transmembrane region" description="Helical" evidence="1">
    <location>
        <begin position="300"/>
        <end position="319"/>
    </location>
</feature>
<dbReference type="AlphaFoldDB" id="A0A2T3HI41"/>
<dbReference type="OrthoDB" id="627992at2"/>
<keyword evidence="3" id="KW-1185">Reference proteome</keyword>
<proteinExistence type="predicted"/>
<feature type="transmembrane region" description="Helical" evidence="1">
    <location>
        <begin position="402"/>
        <end position="424"/>
    </location>
</feature>
<comment type="caution">
    <text evidence="2">The sequence shown here is derived from an EMBL/GenBank/DDBJ whole genome shotgun (WGS) entry which is preliminary data.</text>
</comment>
<keyword evidence="1" id="KW-1133">Transmembrane helix</keyword>
<sequence length="526" mass="59221">MKIQIKSDQTPALVVTGGLLFTLLFWNEGLGLNLLIYSLFIWLGMRFNSMLTAQKQPVFYAITHLVCAAMVVVNHSELSLFAYYLSLFVWVGRTHYPLLRTAGTALFTGLLRFLLLPFTLFQRLKRLRIGGFAFRPLIRPLKYLVLPAFAVFVFTLIYAAANAQFAALVSVLIDSVGQIIDFLSEIISVRVFHILAGMIVTAALLLTYEPGWAEHAEDGFSELLQRRGTVTRQSLWRQAVNQLSIGLTSRNLALKTELINAKICLVLLNLLLLVLNVLDLKNVWFSGTGPADPSAELHDGTNALIISIVLAMAIIIFFFRGNLNFYRNNGVLKMLAYAWIAQNAFLILSVTLRDLNYISLYGLTYKRIGVGFFLLLCCAGLATVYIKVAARRTFFYLYRLNGFIWLLLLAAASVVNWDVLIVRYNVSHAGRVSLDVDHLMGLSDKALPALHANRQLLMQHVKTIEEPQHRPNAEHVVQRTPDEAARNFSNRLEEKTEGFYARQAGGTWLSWNLPDQQTKTYLNGSK</sequence>
<feature type="transmembrane region" description="Helical" evidence="1">
    <location>
        <begin position="370"/>
        <end position="390"/>
    </location>
</feature>
<dbReference type="EMBL" id="PYLS01000006">
    <property type="protein sequence ID" value="PST82109.1"/>
    <property type="molecule type" value="Genomic_DNA"/>
</dbReference>
<dbReference type="Proteomes" id="UP000240912">
    <property type="component" value="Unassembled WGS sequence"/>
</dbReference>
<protein>
    <submittedName>
        <fullName evidence="2">Uncharacterized protein</fullName>
    </submittedName>
</protein>
<feature type="transmembrane region" description="Helical" evidence="1">
    <location>
        <begin position="12"/>
        <end position="45"/>
    </location>
</feature>
<feature type="transmembrane region" description="Helical" evidence="1">
    <location>
        <begin position="187"/>
        <end position="208"/>
    </location>
</feature>
<dbReference type="Pfam" id="PF13687">
    <property type="entry name" value="DUF4153"/>
    <property type="match status" value="1"/>
</dbReference>
<accession>A0A2T3HI41</accession>
<evidence type="ECO:0000313" key="3">
    <source>
        <dbReference type="Proteomes" id="UP000240912"/>
    </source>
</evidence>
<organism evidence="2 3">
    <name type="scientific">Pedobacter yulinensis</name>
    <dbReference type="NCBI Taxonomy" id="2126353"/>
    <lineage>
        <taxon>Bacteria</taxon>
        <taxon>Pseudomonadati</taxon>
        <taxon>Bacteroidota</taxon>
        <taxon>Sphingobacteriia</taxon>
        <taxon>Sphingobacteriales</taxon>
        <taxon>Sphingobacteriaceae</taxon>
        <taxon>Pedobacter</taxon>
    </lineage>
</organism>
<dbReference type="RefSeq" id="WP_107216231.1">
    <property type="nucleotide sequence ID" value="NZ_KZ686270.1"/>
</dbReference>
<evidence type="ECO:0000256" key="1">
    <source>
        <dbReference type="SAM" id="Phobius"/>
    </source>
</evidence>
<name>A0A2T3HI41_9SPHI</name>
<gene>
    <name evidence="2" type="ORF">C7T94_14990</name>
</gene>
<keyword evidence="1" id="KW-0472">Membrane</keyword>
<dbReference type="InterPro" id="IPR025291">
    <property type="entry name" value="DUF4153"/>
</dbReference>
<keyword evidence="1" id="KW-0812">Transmembrane</keyword>
<evidence type="ECO:0000313" key="2">
    <source>
        <dbReference type="EMBL" id="PST82109.1"/>
    </source>
</evidence>
<feature type="transmembrane region" description="Helical" evidence="1">
    <location>
        <begin position="143"/>
        <end position="167"/>
    </location>
</feature>
<feature type="transmembrane region" description="Helical" evidence="1">
    <location>
        <begin position="259"/>
        <end position="280"/>
    </location>
</feature>